<dbReference type="RefSeq" id="WP_179792889.1">
    <property type="nucleotide sequence ID" value="NZ_BAABHP010000004.1"/>
</dbReference>
<dbReference type="AlphaFoldDB" id="A0A7Y9J4E9"/>
<protein>
    <submittedName>
        <fullName evidence="1">Uncharacterized protein</fullName>
    </submittedName>
</protein>
<gene>
    <name evidence="1" type="ORF">BJ983_001092</name>
</gene>
<dbReference type="EMBL" id="JACCBN010000001">
    <property type="protein sequence ID" value="NYD34990.1"/>
    <property type="molecule type" value="Genomic_DNA"/>
</dbReference>
<comment type="caution">
    <text evidence="1">The sequence shown here is derived from an EMBL/GenBank/DDBJ whole genome shotgun (WGS) entry which is preliminary data.</text>
</comment>
<proteinExistence type="predicted"/>
<dbReference type="Proteomes" id="UP000535890">
    <property type="component" value="Unassembled WGS sequence"/>
</dbReference>
<sequence>MNAIVRTREPSGPDLGASRYPSALPDWDGVVVTALVPPAALPLLRTRRPGETVRLALAIAEDEVRPALVGADRWRTDGRARVDARGTFGRLPREPLCSPGFLEVVGRRWPLATGADVRPGVRLEVAGLLHVALDATPFARLWRIRGWRRVGRGTTVDLLDVAPTGVPA</sequence>
<organism evidence="1 2">
    <name type="scientific">Actinomycetospora corticicola</name>
    <dbReference type="NCBI Taxonomy" id="663602"/>
    <lineage>
        <taxon>Bacteria</taxon>
        <taxon>Bacillati</taxon>
        <taxon>Actinomycetota</taxon>
        <taxon>Actinomycetes</taxon>
        <taxon>Pseudonocardiales</taxon>
        <taxon>Pseudonocardiaceae</taxon>
        <taxon>Actinomycetospora</taxon>
    </lineage>
</organism>
<keyword evidence="2" id="KW-1185">Reference proteome</keyword>
<reference evidence="1 2" key="1">
    <citation type="submission" date="2020-07" db="EMBL/GenBank/DDBJ databases">
        <title>Sequencing the genomes of 1000 actinobacteria strains.</title>
        <authorList>
            <person name="Klenk H.-P."/>
        </authorList>
    </citation>
    <scope>NUCLEOTIDE SEQUENCE [LARGE SCALE GENOMIC DNA]</scope>
    <source>
        <strain evidence="1 2">DSM 45772</strain>
    </source>
</reference>
<evidence type="ECO:0000313" key="2">
    <source>
        <dbReference type="Proteomes" id="UP000535890"/>
    </source>
</evidence>
<accession>A0A7Y9J4E9</accession>
<evidence type="ECO:0000313" key="1">
    <source>
        <dbReference type="EMBL" id="NYD34990.1"/>
    </source>
</evidence>
<name>A0A7Y9J4E9_9PSEU</name>